<gene>
    <name evidence="2" type="ORF">HJG60_008908</name>
</gene>
<dbReference type="EMBL" id="JABVXQ010000013">
    <property type="protein sequence ID" value="KAF6081931.1"/>
    <property type="molecule type" value="Genomic_DNA"/>
</dbReference>
<feature type="region of interest" description="Disordered" evidence="1">
    <location>
        <begin position="1"/>
        <end position="20"/>
    </location>
</feature>
<dbReference type="AlphaFoldDB" id="A0A833YZS3"/>
<reference evidence="2 3" key="1">
    <citation type="journal article" date="2020" name="Nature">
        <title>Six reference-quality genomes reveal evolution of bat adaptations.</title>
        <authorList>
            <person name="Jebb D."/>
            <person name="Huang Z."/>
            <person name="Pippel M."/>
            <person name="Hughes G.M."/>
            <person name="Lavrichenko K."/>
            <person name="Devanna P."/>
            <person name="Winkler S."/>
            <person name="Jermiin L.S."/>
            <person name="Skirmuntt E.C."/>
            <person name="Katzourakis A."/>
            <person name="Burkitt-Gray L."/>
            <person name="Ray D.A."/>
            <person name="Sullivan K.A.M."/>
            <person name="Roscito J.G."/>
            <person name="Kirilenko B.M."/>
            <person name="Davalos L.M."/>
            <person name="Corthals A.P."/>
            <person name="Power M.L."/>
            <person name="Jones G."/>
            <person name="Ransome R.D."/>
            <person name="Dechmann D.K.N."/>
            <person name="Locatelli A.G."/>
            <person name="Puechmaille S.J."/>
            <person name="Fedrigo O."/>
            <person name="Jarvis E.D."/>
            <person name="Hiller M."/>
            <person name="Vernes S.C."/>
            <person name="Myers E.W."/>
            <person name="Teeling E.C."/>
        </authorList>
    </citation>
    <scope>NUCLEOTIDE SEQUENCE [LARGE SCALE GENOMIC DNA]</scope>
    <source>
        <strain evidence="2">Bat1K_MPI-CBG_1</strain>
    </source>
</reference>
<comment type="caution">
    <text evidence="2">The sequence shown here is derived from an EMBL/GenBank/DDBJ whole genome shotgun (WGS) entry which is preliminary data.</text>
</comment>
<evidence type="ECO:0000313" key="2">
    <source>
        <dbReference type="EMBL" id="KAF6081931.1"/>
    </source>
</evidence>
<protein>
    <submittedName>
        <fullName evidence="2">Uncharacterized protein</fullName>
    </submittedName>
</protein>
<sequence>MSNGNHGGREGQSVLRPALTRSRIRSVADPCPNKAGRFRNWLPPPLPLLKPDFLPESPSTCSSLKAPILPPRSWWKFLPRQARRVWVCPAASPPPAPPPCRGGSHCSDQMQVLGERRTVLFLH</sequence>
<dbReference type="Proteomes" id="UP000664940">
    <property type="component" value="Unassembled WGS sequence"/>
</dbReference>
<evidence type="ECO:0000313" key="3">
    <source>
        <dbReference type="Proteomes" id="UP000664940"/>
    </source>
</evidence>
<accession>A0A833YZS3</accession>
<name>A0A833YZS3_9CHIR</name>
<organism evidence="2 3">
    <name type="scientific">Phyllostomus discolor</name>
    <name type="common">pale spear-nosed bat</name>
    <dbReference type="NCBI Taxonomy" id="89673"/>
    <lineage>
        <taxon>Eukaryota</taxon>
        <taxon>Metazoa</taxon>
        <taxon>Chordata</taxon>
        <taxon>Craniata</taxon>
        <taxon>Vertebrata</taxon>
        <taxon>Euteleostomi</taxon>
        <taxon>Mammalia</taxon>
        <taxon>Eutheria</taxon>
        <taxon>Laurasiatheria</taxon>
        <taxon>Chiroptera</taxon>
        <taxon>Yangochiroptera</taxon>
        <taxon>Phyllostomidae</taxon>
        <taxon>Phyllostominae</taxon>
        <taxon>Phyllostomus</taxon>
    </lineage>
</organism>
<proteinExistence type="predicted"/>
<evidence type="ECO:0000256" key="1">
    <source>
        <dbReference type="SAM" id="MobiDB-lite"/>
    </source>
</evidence>